<accession>A0A1B1Y4L5</accession>
<organism evidence="2 3">
    <name type="scientific">Wenyingzhuangia fucanilytica</name>
    <dbReference type="NCBI Taxonomy" id="1790137"/>
    <lineage>
        <taxon>Bacteria</taxon>
        <taxon>Pseudomonadati</taxon>
        <taxon>Bacteroidota</taxon>
        <taxon>Flavobacteriia</taxon>
        <taxon>Flavobacteriales</taxon>
        <taxon>Flavobacteriaceae</taxon>
        <taxon>Wenyingzhuangia</taxon>
    </lineage>
</organism>
<protein>
    <submittedName>
        <fullName evidence="2">Efflux transporter periplasmic adaptor subunit</fullName>
    </submittedName>
</protein>
<reference evidence="2 3" key="1">
    <citation type="submission" date="2016-02" db="EMBL/GenBank/DDBJ databases">
        <authorList>
            <person name="Wen L."/>
            <person name="He K."/>
            <person name="Yang H."/>
        </authorList>
    </citation>
    <scope>NUCLEOTIDE SEQUENCE [LARGE SCALE GENOMIC DNA]</scope>
    <source>
        <strain evidence="2 3">CZ1127</strain>
    </source>
</reference>
<dbReference type="InterPro" id="IPR058625">
    <property type="entry name" value="MdtA-like_BSH"/>
</dbReference>
<evidence type="ECO:0000259" key="1">
    <source>
        <dbReference type="Pfam" id="PF25917"/>
    </source>
</evidence>
<name>A0A1B1Y4L5_9FLAO</name>
<keyword evidence="3" id="KW-1185">Reference proteome</keyword>
<dbReference type="PANTHER" id="PTHR30469:SF15">
    <property type="entry name" value="HLYD FAMILY OF SECRETION PROTEINS"/>
    <property type="match status" value="1"/>
</dbReference>
<dbReference type="RefSeq" id="WP_068825126.1">
    <property type="nucleotide sequence ID" value="NZ_CP014224.1"/>
</dbReference>
<proteinExistence type="predicted"/>
<dbReference type="SUPFAM" id="SSF111369">
    <property type="entry name" value="HlyD-like secretion proteins"/>
    <property type="match status" value="1"/>
</dbReference>
<dbReference type="KEGG" id="wfu:AXE80_05270"/>
<dbReference type="Proteomes" id="UP000092967">
    <property type="component" value="Chromosome"/>
</dbReference>
<sequence length="369" mass="41163">MRKTILSIIGILFIALSIFISKTLIDNKTKPKPVAKKIVKTVFTDTIQNTTVPIVIQGNGSLKAKERIELYSEVQGVLKKGTHLFKTGQTYKKGNVLIKADDVEYYASVQSAKSNLYNIIASIMPDLRLDFPEIYPKWKKYLDNFNIESSTPSLPKIESEKENYFITGREIVKEYYNVKNLEQRLSKYSIKAPFNGVLTEALVTEGTLVRSGQKLGEFINPSIFEMEVSISKSYASILKTGKQVALTNLEKTEDYTGTITRVNGSINTATQTIAVFIEVENNNLKEGLYLDANINAKSIDNAIEIDRNLLLESHEIFIIKDGMLNLMPVKPVHFSDTTVILQNVPNGTVILKSPIPGAYAGMLVTPISK</sequence>
<feature type="domain" description="Multidrug resistance protein MdtA-like barrel-sandwich hybrid" evidence="1">
    <location>
        <begin position="68"/>
        <end position="215"/>
    </location>
</feature>
<dbReference type="Gene3D" id="1.10.287.470">
    <property type="entry name" value="Helix hairpin bin"/>
    <property type="match status" value="1"/>
</dbReference>
<gene>
    <name evidence="2" type="ORF">AXE80_05270</name>
</gene>
<dbReference type="Gene3D" id="2.40.50.100">
    <property type="match status" value="1"/>
</dbReference>
<dbReference type="Pfam" id="PF25917">
    <property type="entry name" value="BSH_RND"/>
    <property type="match status" value="1"/>
</dbReference>
<evidence type="ECO:0000313" key="2">
    <source>
        <dbReference type="EMBL" id="ANW95721.1"/>
    </source>
</evidence>
<dbReference type="EMBL" id="CP014224">
    <property type="protein sequence ID" value="ANW95721.1"/>
    <property type="molecule type" value="Genomic_DNA"/>
</dbReference>
<dbReference type="OrthoDB" id="1114717at2"/>
<dbReference type="Gene3D" id="2.40.30.170">
    <property type="match status" value="1"/>
</dbReference>
<dbReference type="PANTHER" id="PTHR30469">
    <property type="entry name" value="MULTIDRUG RESISTANCE PROTEIN MDTA"/>
    <property type="match status" value="1"/>
</dbReference>
<dbReference type="AlphaFoldDB" id="A0A1B1Y4L5"/>
<dbReference type="STRING" id="1790137.AXE80_05270"/>
<dbReference type="GO" id="GO:0015562">
    <property type="term" value="F:efflux transmembrane transporter activity"/>
    <property type="evidence" value="ECO:0007669"/>
    <property type="project" value="TreeGrafter"/>
</dbReference>
<dbReference type="GO" id="GO:1990281">
    <property type="term" value="C:efflux pump complex"/>
    <property type="evidence" value="ECO:0007669"/>
    <property type="project" value="TreeGrafter"/>
</dbReference>
<evidence type="ECO:0000313" key="3">
    <source>
        <dbReference type="Proteomes" id="UP000092967"/>
    </source>
</evidence>